<evidence type="ECO:0000313" key="3">
    <source>
        <dbReference type="Proteomes" id="UP000517523"/>
    </source>
</evidence>
<keyword evidence="1" id="KW-1133">Transmembrane helix</keyword>
<dbReference type="RefSeq" id="WP_183582149.1">
    <property type="nucleotide sequence ID" value="NZ_JACHXJ010000002.1"/>
</dbReference>
<keyword evidence="1" id="KW-0812">Transmembrane</keyword>
<sequence length="137" mass="14756">MNQHAESMISVSIAFILFISACIFALGLTGELNRAVKEAGHVAQGQLRSVQPALESSHQDWVSGSQVVFSMMGLNDPDVRISVDGANVTGGPWEDGFDFSMIDTGAVYSIVYEWSVSGELIGINFAKSDSKEQTSHE</sequence>
<proteinExistence type="predicted"/>
<name>A0A839TM13_9BACL</name>
<gene>
    <name evidence="2" type="ORF">FHS19_002558</name>
</gene>
<protein>
    <submittedName>
        <fullName evidence="2">Uncharacterized protein</fullName>
    </submittedName>
</protein>
<dbReference type="AlphaFoldDB" id="A0A839TM13"/>
<evidence type="ECO:0000313" key="2">
    <source>
        <dbReference type="EMBL" id="MBB3127904.1"/>
    </source>
</evidence>
<dbReference type="EMBL" id="JACHXJ010000002">
    <property type="protein sequence ID" value="MBB3127904.1"/>
    <property type="molecule type" value="Genomic_DNA"/>
</dbReference>
<dbReference type="Proteomes" id="UP000517523">
    <property type="component" value="Unassembled WGS sequence"/>
</dbReference>
<keyword evidence="1" id="KW-0472">Membrane</keyword>
<reference evidence="2 3" key="1">
    <citation type="submission" date="2020-08" db="EMBL/GenBank/DDBJ databases">
        <title>Genomic Encyclopedia of Type Strains, Phase III (KMG-III): the genomes of soil and plant-associated and newly described type strains.</title>
        <authorList>
            <person name="Whitman W."/>
        </authorList>
    </citation>
    <scope>NUCLEOTIDE SEQUENCE [LARGE SCALE GENOMIC DNA]</scope>
    <source>
        <strain evidence="2 3">CECT 5831</strain>
    </source>
</reference>
<organism evidence="2 3">
    <name type="scientific">Paenibacillus rhizosphaerae</name>
    <dbReference type="NCBI Taxonomy" id="297318"/>
    <lineage>
        <taxon>Bacteria</taxon>
        <taxon>Bacillati</taxon>
        <taxon>Bacillota</taxon>
        <taxon>Bacilli</taxon>
        <taxon>Bacillales</taxon>
        <taxon>Paenibacillaceae</taxon>
        <taxon>Paenibacillus</taxon>
    </lineage>
</organism>
<accession>A0A839TM13</accession>
<comment type="caution">
    <text evidence="2">The sequence shown here is derived from an EMBL/GenBank/DDBJ whole genome shotgun (WGS) entry which is preliminary data.</text>
</comment>
<evidence type="ECO:0000256" key="1">
    <source>
        <dbReference type="SAM" id="Phobius"/>
    </source>
</evidence>
<feature type="transmembrane region" description="Helical" evidence="1">
    <location>
        <begin position="7"/>
        <end position="28"/>
    </location>
</feature>